<proteinExistence type="predicted"/>
<evidence type="ECO:0000259" key="2">
    <source>
        <dbReference type="Pfam" id="PF07883"/>
    </source>
</evidence>
<protein>
    <submittedName>
        <fullName evidence="3">Cupin domain-containing protein</fullName>
    </submittedName>
</protein>
<dbReference type="InterPro" id="IPR053146">
    <property type="entry name" value="QDO-like"/>
</dbReference>
<name>A0A934KGU8_9BACT</name>
<accession>A0A934KGU8</accession>
<dbReference type="PANTHER" id="PTHR36440">
    <property type="entry name" value="PUTATIVE (AFU_ORTHOLOGUE AFUA_8G07350)-RELATED"/>
    <property type="match status" value="1"/>
</dbReference>
<dbReference type="RefSeq" id="WP_338177288.1">
    <property type="nucleotide sequence ID" value="NZ_JAEKNQ010000021.1"/>
</dbReference>
<comment type="caution">
    <text evidence="3">The sequence shown here is derived from an EMBL/GenBank/DDBJ whole genome shotgun (WGS) entry which is preliminary data.</text>
</comment>
<evidence type="ECO:0000313" key="4">
    <source>
        <dbReference type="Proteomes" id="UP000620075"/>
    </source>
</evidence>
<evidence type="ECO:0000313" key="3">
    <source>
        <dbReference type="EMBL" id="MBJ7602623.1"/>
    </source>
</evidence>
<evidence type="ECO:0000256" key="1">
    <source>
        <dbReference type="SAM" id="MobiDB-lite"/>
    </source>
</evidence>
<dbReference type="SUPFAM" id="SSF51182">
    <property type="entry name" value="RmlC-like cupins"/>
    <property type="match status" value="1"/>
</dbReference>
<dbReference type="InterPro" id="IPR013096">
    <property type="entry name" value="Cupin_2"/>
</dbReference>
<dbReference type="Pfam" id="PF07883">
    <property type="entry name" value="Cupin_2"/>
    <property type="match status" value="1"/>
</dbReference>
<feature type="region of interest" description="Disordered" evidence="1">
    <location>
        <begin position="115"/>
        <end position="134"/>
    </location>
</feature>
<dbReference type="InterPro" id="IPR014710">
    <property type="entry name" value="RmlC-like_jellyroll"/>
</dbReference>
<feature type="domain" description="Cupin type-2" evidence="2">
    <location>
        <begin position="35"/>
        <end position="102"/>
    </location>
</feature>
<sequence>MTDRDSAEAVWFLATRMTVLATAETTDGALGLIEVVAPPGFSPPLHVHSRENEPMYVIEGRVSYQVGDRRFEAGPGSFVFLPRHIPHSFVVEGDAPARILELVLPGGMERFHIEGGRPAEGPGLPPPAPPDIAMLDQLTDSYGLRNVGPPMSPRD</sequence>
<reference evidence="3 4" key="1">
    <citation type="submission" date="2020-10" db="EMBL/GenBank/DDBJ databases">
        <title>Ca. Dormibacterota MAGs.</title>
        <authorList>
            <person name="Montgomery K."/>
        </authorList>
    </citation>
    <scope>NUCLEOTIDE SEQUENCE [LARGE SCALE GENOMIC DNA]</scope>
    <source>
        <strain evidence="3">SC8811_S16_3</strain>
    </source>
</reference>
<dbReference type="Proteomes" id="UP000620075">
    <property type="component" value="Unassembled WGS sequence"/>
</dbReference>
<dbReference type="AlphaFoldDB" id="A0A934KGU8"/>
<dbReference type="InterPro" id="IPR011051">
    <property type="entry name" value="RmlC_Cupin_sf"/>
</dbReference>
<dbReference type="EMBL" id="JAEKNQ010000021">
    <property type="protein sequence ID" value="MBJ7602623.1"/>
    <property type="molecule type" value="Genomic_DNA"/>
</dbReference>
<dbReference type="PANTHER" id="PTHR36440:SF1">
    <property type="entry name" value="PUTATIVE (AFU_ORTHOLOGUE AFUA_8G07350)-RELATED"/>
    <property type="match status" value="1"/>
</dbReference>
<dbReference type="Gene3D" id="2.60.120.10">
    <property type="entry name" value="Jelly Rolls"/>
    <property type="match status" value="1"/>
</dbReference>
<organism evidence="3 4">
    <name type="scientific">Candidatus Dormiibacter inghamiae</name>
    <dbReference type="NCBI Taxonomy" id="3127013"/>
    <lineage>
        <taxon>Bacteria</taxon>
        <taxon>Bacillati</taxon>
        <taxon>Candidatus Dormiibacterota</taxon>
        <taxon>Candidatus Dormibacteria</taxon>
        <taxon>Candidatus Dormibacterales</taxon>
        <taxon>Candidatus Dormibacteraceae</taxon>
        <taxon>Candidatus Dormiibacter</taxon>
    </lineage>
</organism>
<gene>
    <name evidence="3" type="ORF">JF888_05450</name>
</gene>